<feature type="transmembrane region" description="Helical" evidence="1">
    <location>
        <begin position="181"/>
        <end position="201"/>
    </location>
</feature>
<evidence type="ECO:0000256" key="1">
    <source>
        <dbReference type="SAM" id="Phobius"/>
    </source>
</evidence>
<dbReference type="Proteomes" id="UP000002945">
    <property type="component" value="Unassembled WGS sequence"/>
</dbReference>
<keyword evidence="3" id="KW-1185">Reference proteome</keyword>
<dbReference type="STRING" id="391587.KAOT1_02059"/>
<dbReference type="AlphaFoldDB" id="A9E6T0"/>
<dbReference type="OrthoDB" id="1161366at2"/>
<sequence>MKITERENNRLYEIFKGIALCFIIVMSLFHSFFPNTTPELERNYKFYKTLLAERDSVENLLITQLENKKISNSEFRNKFYSNKTYYKKEIKNCNNEKRKIAHAFSFNGRRSLHYWLFVFGLSFSFFILSIRYTYKQLLYLKKSNKLLKKAQILESSAWISISIFWVIHSIFVRGSDLPTPVYASILFSICLLIGYSVFYLIKYFVENKLNKITKLKRSISRLVTLISDIRINHYFLMAAKAQSTHGKDEIEKDVEILEEKIFSTIEKVADES</sequence>
<evidence type="ECO:0000313" key="2">
    <source>
        <dbReference type="EMBL" id="EDP95081.1"/>
    </source>
</evidence>
<keyword evidence="1" id="KW-1133">Transmembrane helix</keyword>
<keyword evidence="1" id="KW-0472">Membrane</keyword>
<proteinExistence type="predicted"/>
<dbReference type="EMBL" id="ABIB01000011">
    <property type="protein sequence ID" value="EDP95081.1"/>
    <property type="molecule type" value="Genomic_DNA"/>
</dbReference>
<accession>A9E6T0</accession>
<evidence type="ECO:0000313" key="3">
    <source>
        <dbReference type="Proteomes" id="UP000002945"/>
    </source>
</evidence>
<feature type="transmembrane region" description="Helical" evidence="1">
    <location>
        <begin position="12"/>
        <end position="33"/>
    </location>
</feature>
<comment type="caution">
    <text evidence="2">The sequence shown here is derived from an EMBL/GenBank/DDBJ whole genome shotgun (WGS) entry which is preliminary data.</text>
</comment>
<gene>
    <name evidence="2" type="ORF">KAOT1_02059</name>
</gene>
<dbReference type="HOGENOM" id="CLU_1022250_0_0_10"/>
<dbReference type="RefSeq" id="WP_007092987.1">
    <property type="nucleotide sequence ID" value="NZ_CP142125.1"/>
</dbReference>
<feature type="transmembrane region" description="Helical" evidence="1">
    <location>
        <begin position="155"/>
        <end position="175"/>
    </location>
</feature>
<name>A9E6T0_9FLAO</name>
<feature type="transmembrane region" description="Helical" evidence="1">
    <location>
        <begin position="114"/>
        <end position="134"/>
    </location>
</feature>
<organism evidence="2 3">
    <name type="scientific">Kordia algicida OT-1</name>
    <dbReference type="NCBI Taxonomy" id="391587"/>
    <lineage>
        <taxon>Bacteria</taxon>
        <taxon>Pseudomonadati</taxon>
        <taxon>Bacteroidota</taxon>
        <taxon>Flavobacteriia</taxon>
        <taxon>Flavobacteriales</taxon>
        <taxon>Flavobacteriaceae</taxon>
        <taxon>Kordia</taxon>
    </lineage>
</organism>
<keyword evidence="1" id="KW-0812">Transmembrane</keyword>
<protein>
    <submittedName>
        <fullName evidence="2">Uncharacterized protein</fullName>
    </submittedName>
</protein>
<reference evidence="2 3" key="1">
    <citation type="journal article" date="2011" name="J. Bacteriol.">
        <title>Genome sequence of the algicidal bacterium Kordia algicida OT-1.</title>
        <authorList>
            <person name="Lee H.S."/>
            <person name="Kang S.G."/>
            <person name="Kwon K.K."/>
            <person name="Lee J.H."/>
            <person name="Kim S.J."/>
        </authorList>
    </citation>
    <scope>NUCLEOTIDE SEQUENCE [LARGE SCALE GENOMIC DNA]</scope>
    <source>
        <strain evidence="2 3">OT-1</strain>
    </source>
</reference>